<dbReference type="Pfam" id="PF00665">
    <property type="entry name" value="rve"/>
    <property type="match status" value="1"/>
</dbReference>
<name>A0A4Y2A7V9_ARAVE</name>
<dbReference type="PANTHER" id="PTHR37984:SF15">
    <property type="entry name" value="INTEGRASE CATALYTIC DOMAIN-CONTAINING PROTEIN"/>
    <property type="match status" value="1"/>
</dbReference>
<dbReference type="AlphaFoldDB" id="A0A4Y2A7V9"/>
<accession>A0A4Y2A7V9</accession>
<protein>
    <recommendedName>
        <fullName evidence="1">Integrase catalytic domain-containing protein</fullName>
    </recommendedName>
</protein>
<dbReference type="EMBL" id="BGPR01000009">
    <property type="protein sequence ID" value="GBL75863.1"/>
    <property type="molecule type" value="Genomic_DNA"/>
</dbReference>
<gene>
    <name evidence="2" type="ORF">AVEN_234211_1</name>
</gene>
<dbReference type="OrthoDB" id="6433932at2759"/>
<dbReference type="GO" id="GO:0015074">
    <property type="term" value="P:DNA integration"/>
    <property type="evidence" value="ECO:0007669"/>
    <property type="project" value="InterPro"/>
</dbReference>
<dbReference type="SUPFAM" id="SSF53098">
    <property type="entry name" value="Ribonuclease H-like"/>
    <property type="match status" value="1"/>
</dbReference>
<sequence>MCNCGLEPAFLAKKLKSIVTLKKYGEYEVPSGRFCVVHIDLIGPLSASRGNIYCLNCIDRFSSWMEAIPLDNISADTVARAFYSNWVARFGTPHKLITDRGTRIRSETLQTLSSKICGVKLQHTTSYRPACNGKLERLHRTLKTALKAQQSVWD</sequence>
<dbReference type="InterPro" id="IPR001584">
    <property type="entry name" value="Integrase_cat-core"/>
</dbReference>
<dbReference type="Proteomes" id="UP000499080">
    <property type="component" value="Unassembled WGS sequence"/>
</dbReference>
<dbReference type="InterPro" id="IPR012337">
    <property type="entry name" value="RNaseH-like_sf"/>
</dbReference>
<dbReference type="Gene3D" id="3.30.420.10">
    <property type="entry name" value="Ribonuclease H-like superfamily/Ribonuclease H"/>
    <property type="match status" value="1"/>
</dbReference>
<dbReference type="PROSITE" id="PS50994">
    <property type="entry name" value="INTEGRASE"/>
    <property type="match status" value="1"/>
</dbReference>
<dbReference type="InterPro" id="IPR036397">
    <property type="entry name" value="RNaseH_sf"/>
</dbReference>
<dbReference type="InterPro" id="IPR050951">
    <property type="entry name" value="Retrovirus_Pol_polyprotein"/>
</dbReference>
<comment type="caution">
    <text evidence="2">The sequence shown here is derived from an EMBL/GenBank/DDBJ whole genome shotgun (WGS) entry which is preliminary data.</text>
</comment>
<proteinExistence type="predicted"/>
<feature type="domain" description="Integrase catalytic" evidence="1">
    <location>
        <begin position="26"/>
        <end position="154"/>
    </location>
</feature>
<evidence type="ECO:0000313" key="2">
    <source>
        <dbReference type="EMBL" id="GBL75863.1"/>
    </source>
</evidence>
<keyword evidence="3" id="KW-1185">Reference proteome</keyword>
<evidence type="ECO:0000259" key="1">
    <source>
        <dbReference type="PROSITE" id="PS50994"/>
    </source>
</evidence>
<evidence type="ECO:0000313" key="3">
    <source>
        <dbReference type="Proteomes" id="UP000499080"/>
    </source>
</evidence>
<dbReference type="GO" id="GO:0003676">
    <property type="term" value="F:nucleic acid binding"/>
    <property type="evidence" value="ECO:0007669"/>
    <property type="project" value="InterPro"/>
</dbReference>
<dbReference type="PANTHER" id="PTHR37984">
    <property type="entry name" value="PROTEIN CBG26694"/>
    <property type="match status" value="1"/>
</dbReference>
<reference evidence="2 3" key="1">
    <citation type="journal article" date="2019" name="Sci. Rep.">
        <title>Orb-weaving spider Araneus ventricosus genome elucidates the spidroin gene catalogue.</title>
        <authorList>
            <person name="Kono N."/>
            <person name="Nakamura H."/>
            <person name="Ohtoshi R."/>
            <person name="Moran D.A.P."/>
            <person name="Shinohara A."/>
            <person name="Yoshida Y."/>
            <person name="Fujiwara M."/>
            <person name="Mori M."/>
            <person name="Tomita M."/>
            <person name="Arakawa K."/>
        </authorList>
    </citation>
    <scope>NUCLEOTIDE SEQUENCE [LARGE SCALE GENOMIC DNA]</scope>
</reference>
<organism evidence="2 3">
    <name type="scientific">Araneus ventricosus</name>
    <name type="common">Orbweaver spider</name>
    <name type="synonym">Epeira ventricosa</name>
    <dbReference type="NCBI Taxonomy" id="182803"/>
    <lineage>
        <taxon>Eukaryota</taxon>
        <taxon>Metazoa</taxon>
        <taxon>Ecdysozoa</taxon>
        <taxon>Arthropoda</taxon>
        <taxon>Chelicerata</taxon>
        <taxon>Arachnida</taxon>
        <taxon>Araneae</taxon>
        <taxon>Araneomorphae</taxon>
        <taxon>Entelegynae</taxon>
        <taxon>Araneoidea</taxon>
        <taxon>Araneidae</taxon>
        <taxon>Araneus</taxon>
    </lineage>
</organism>